<dbReference type="AlphaFoldDB" id="A0A0F9DEZ1"/>
<proteinExistence type="predicted"/>
<organism evidence="1">
    <name type="scientific">marine sediment metagenome</name>
    <dbReference type="NCBI Taxonomy" id="412755"/>
    <lineage>
        <taxon>unclassified sequences</taxon>
        <taxon>metagenomes</taxon>
        <taxon>ecological metagenomes</taxon>
    </lineage>
</organism>
<reference evidence="1" key="1">
    <citation type="journal article" date="2015" name="Nature">
        <title>Complex archaea that bridge the gap between prokaryotes and eukaryotes.</title>
        <authorList>
            <person name="Spang A."/>
            <person name="Saw J.H."/>
            <person name="Jorgensen S.L."/>
            <person name="Zaremba-Niedzwiedzka K."/>
            <person name="Martijn J."/>
            <person name="Lind A.E."/>
            <person name="van Eijk R."/>
            <person name="Schleper C."/>
            <person name="Guy L."/>
            <person name="Ettema T.J."/>
        </authorList>
    </citation>
    <scope>NUCLEOTIDE SEQUENCE</scope>
</reference>
<evidence type="ECO:0000313" key="1">
    <source>
        <dbReference type="EMBL" id="KKL16361.1"/>
    </source>
</evidence>
<dbReference type="EMBL" id="LAZR01039694">
    <property type="protein sequence ID" value="KKL16361.1"/>
    <property type="molecule type" value="Genomic_DNA"/>
</dbReference>
<sequence>IGFVIKALSDYALEVGGMNALLQAYEFWIGRGVEATEELDDATAAAFAIAAEQAEILAGQRALAVKADFAAAAVRERLAEEAAKRAAEEAKALAQQVIDVDKAAEAWLRLTDAKQAVIKNEIDLSKAYRATNEVIKNQEEAIGLTTDAILGQVSTTLSAVTKVFGASKGSAIAQIAIDTLRNSISLLAPPPLGLGLAGPPFAIAQGALATAAVLKSKPPSFHIGGVVPEDAPRLPGGGPRDRLAIVEPGERITPEGQGGGGIRAFIQLGHRTIEQAVMMSMDGGVLEGFDEPEFLGQARFSESR</sequence>
<accession>A0A0F9DEZ1</accession>
<gene>
    <name evidence="1" type="ORF">LCGC14_2496350</name>
</gene>
<name>A0A0F9DEZ1_9ZZZZ</name>
<comment type="caution">
    <text evidence="1">The sequence shown here is derived from an EMBL/GenBank/DDBJ whole genome shotgun (WGS) entry which is preliminary data.</text>
</comment>
<protein>
    <submittedName>
        <fullName evidence="1">Uncharacterized protein</fullName>
    </submittedName>
</protein>
<feature type="non-terminal residue" evidence="1">
    <location>
        <position position="1"/>
    </location>
</feature>